<dbReference type="SMART" id="SM00788">
    <property type="entry name" value="Adenylsucc_synt"/>
    <property type="match status" value="1"/>
</dbReference>
<proteinExistence type="inferred from homology"/>
<comment type="function">
    <text evidence="8">Plays an important role in the de novo pathway of purine nucleotide biosynthesis. Catalyzes the first committed step in the biosynthesis of AMP from IMP.</text>
</comment>
<evidence type="ECO:0000256" key="6">
    <source>
        <dbReference type="ARBA" id="ARBA00022842"/>
    </source>
</evidence>
<dbReference type="AlphaFoldDB" id="D5UKI5"/>
<name>D5UKI5_CELFN</name>
<dbReference type="PROSITE" id="PS00513">
    <property type="entry name" value="ADENYLOSUCCIN_SYN_2"/>
    <property type="match status" value="1"/>
</dbReference>
<evidence type="ECO:0000256" key="3">
    <source>
        <dbReference type="ARBA" id="ARBA00022723"/>
    </source>
</evidence>
<evidence type="ECO:0000256" key="10">
    <source>
        <dbReference type="RuleBase" id="RU000520"/>
    </source>
</evidence>
<feature type="active site" description="Proton acceptor" evidence="8">
    <location>
        <position position="13"/>
    </location>
</feature>
<evidence type="ECO:0000256" key="9">
    <source>
        <dbReference type="PROSITE-ProRule" id="PRU10134"/>
    </source>
</evidence>
<dbReference type="FunFam" id="1.10.300.10:FF:000001">
    <property type="entry name" value="Adenylosuccinate synthetase"/>
    <property type="match status" value="1"/>
</dbReference>
<keyword evidence="2 8" id="KW-0436">Ligase</keyword>
<dbReference type="InterPro" id="IPR018220">
    <property type="entry name" value="Adenylosuccin_syn_GTP-bd"/>
</dbReference>
<dbReference type="Pfam" id="PF00709">
    <property type="entry name" value="Adenylsucc_synt"/>
    <property type="match status" value="1"/>
</dbReference>
<dbReference type="CDD" id="cd03108">
    <property type="entry name" value="AdSS"/>
    <property type="match status" value="1"/>
</dbReference>
<keyword evidence="4 8" id="KW-0547">Nucleotide-binding</keyword>
<dbReference type="InterPro" id="IPR027417">
    <property type="entry name" value="P-loop_NTPase"/>
</dbReference>
<dbReference type="InterPro" id="IPR001114">
    <property type="entry name" value="Adenylosuccinate_synthetase"/>
</dbReference>
<dbReference type="UniPathway" id="UPA00075">
    <property type="reaction ID" value="UER00335"/>
</dbReference>
<dbReference type="InterPro" id="IPR042109">
    <property type="entry name" value="Adenylosuccinate_synth_dom1"/>
</dbReference>
<dbReference type="RefSeq" id="WP_013118177.1">
    <property type="nucleotide sequence ID" value="NC_014151.1"/>
</dbReference>
<feature type="binding site" evidence="8">
    <location>
        <position position="142"/>
    </location>
    <ligand>
        <name>IMP</name>
        <dbReference type="ChEBI" id="CHEBI:58053"/>
        <note>ligand shared between dimeric partners</note>
    </ligand>
</feature>
<dbReference type="Gene3D" id="3.40.440.10">
    <property type="entry name" value="Adenylosuccinate Synthetase, subunit A, domain 1"/>
    <property type="match status" value="1"/>
</dbReference>
<dbReference type="eggNOG" id="COG0104">
    <property type="taxonomic scope" value="Bacteria"/>
</dbReference>
<dbReference type="EC" id="6.3.4.4" evidence="8 10"/>
<evidence type="ECO:0000256" key="2">
    <source>
        <dbReference type="ARBA" id="ARBA00022598"/>
    </source>
</evidence>
<feature type="binding site" evidence="8">
    <location>
        <position position="40"/>
    </location>
    <ligand>
        <name>Mg(2+)</name>
        <dbReference type="ChEBI" id="CHEBI:18420"/>
    </ligand>
</feature>
<gene>
    <name evidence="8" type="primary">purA</name>
    <name evidence="11" type="ordered locus">Cfla_2963</name>
</gene>
<keyword evidence="8" id="KW-0963">Cytoplasm</keyword>
<feature type="binding site" description="in other chain" evidence="8">
    <location>
        <position position="128"/>
    </location>
    <ligand>
        <name>IMP</name>
        <dbReference type="ChEBI" id="CHEBI:58053"/>
        <note>ligand shared between dimeric partners</note>
    </ligand>
</feature>
<keyword evidence="12" id="KW-1185">Reference proteome</keyword>
<feature type="active site" description="Proton donor" evidence="8">
    <location>
        <position position="41"/>
    </location>
</feature>
<feature type="binding site" evidence="8">
    <location>
        <begin position="330"/>
        <end position="332"/>
    </location>
    <ligand>
        <name>GTP</name>
        <dbReference type="ChEBI" id="CHEBI:37565"/>
    </ligand>
</feature>
<dbReference type="GO" id="GO:0004019">
    <property type="term" value="F:adenylosuccinate synthase activity"/>
    <property type="evidence" value="ECO:0007669"/>
    <property type="project" value="UniProtKB-UniRule"/>
</dbReference>
<feature type="binding site" evidence="8">
    <location>
        <begin position="298"/>
        <end position="304"/>
    </location>
    <ligand>
        <name>substrate</name>
    </ligand>
</feature>
<reference evidence="11 12" key="1">
    <citation type="journal article" date="2010" name="Stand. Genomic Sci.">
        <title>Complete genome sequence of Cellulomonas flavigena type strain (134).</title>
        <authorList>
            <person name="Abt B."/>
            <person name="Foster B."/>
            <person name="Lapidus A."/>
            <person name="Clum A."/>
            <person name="Sun H."/>
            <person name="Pukall R."/>
            <person name="Lucas S."/>
            <person name="Glavina Del Rio T."/>
            <person name="Nolan M."/>
            <person name="Tice H."/>
            <person name="Cheng J.F."/>
            <person name="Pitluck S."/>
            <person name="Liolios K."/>
            <person name="Ivanova N."/>
            <person name="Mavromatis K."/>
            <person name="Ovchinnikova G."/>
            <person name="Pati A."/>
            <person name="Goodwin L."/>
            <person name="Chen A."/>
            <person name="Palaniappan K."/>
            <person name="Land M."/>
            <person name="Hauser L."/>
            <person name="Chang Y.J."/>
            <person name="Jeffries C.D."/>
            <person name="Rohde M."/>
            <person name="Goker M."/>
            <person name="Woyke T."/>
            <person name="Bristow J."/>
            <person name="Eisen J.A."/>
            <person name="Markowitz V."/>
            <person name="Hugenholtz P."/>
            <person name="Kyrpides N.C."/>
            <person name="Klenk H.P."/>
        </authorList>
    </citation>
    <scope>NUCLEOTIDE SEQUENCE [LARGE SCALE GENOMIC DNA]</scope>
    <source>
        <strain evidence="12">ATCC 482 / DSM 20109 / BCRC 11376 / JCM 18109 / NBRC 3775 / NCIMB 8073 / NRS 134</strain>
    </source>
</reference>
<dbReference type="InterPro" id="IPR042110">
    <property type="entry name" value="Adenylosuccinate_synth_dom2"/>
</dbReference>
<feature type="binding site" evidence="8">
    <location>
        <begin position="12"/>
        <end position="18"/>
    </location>
    <ligand>
        <name>GTP</name>
        <dbReference type="ChEBI" id="CHEBI:37565"/>
    </ligand>
</feature>
<evidence type="ECO:0000313" key="12">
    <source>
        <dbReference type="Proteomes" id="UP000000849"/>
    </source>
</evidence>
<dbReference type="GO" id="GO:0044208">
    <property type="term" value="P:'de novo' AMP biosynthetic process"/>
    <property type="evidence" value="ECO:0007669"/>
    <property type="project" value="UniProtKB-UniRule"/>
</dbReference>
<feature type="binding site" description="in other chain" evidence="8">
    <location>
        <position position="223"/>
    </location>
    <ligand>
        <name>IMP</name>
        <dbReference type="ChEBI" id="CHEBI:58053"/>
        <note>ligand shared between dimeric partners</note>
    </ligand>
</feature>
<accession>D5UKI5</accession>
<feature type="binding site" evidence="8">
    <location>
        <begin position="40"/>
        <end position="42"/>
    </location>
    <ligand>
        <name>GTP</name>
        <dbReference type="ChEBI" id="CHEBI:37565"/>
    </ligand>
</feature>
<keyword evidence="5 8" id="KW-0658">Purine biosynthesis</keyword>
<organism evidence="11 12">
    <name type="scientific">Cellulomonas flavigena (strain ATCC 482 / DSM 20109 / BCRC 11376 / JCM 18109 / NBRC 3775 / NCIMB 8073 / NRS 134)</name>
    <dbReference type="NCBI Taxonomy" id="446466"/>
    <lineage>
        <taxon>Bacteria</taxon>
        <taxon>Bacillati</taxon>
        <taxon>Actinomycetota</taxon>
        <taxon>Actinomycetes</taxon>
        <taxon>Micrococcales</taxon>
        <taxon>Cellulomonadaceae</taxon>
        <taxon>Cellulomonas</taxon>
    </lineage>
</organism>
<dbReference type="HAMAP" id="MF_00011">
    <property type="entry name" value="Adenylosucc_synth"/>
    <property type="match status" value="1"/>
</dbReference>
<feature type="binding site" evidence="8">
    <location>
        <position position="13"/>
    </location>
    <ligand>
        <name>Mg(2+)</name>
        <dbReference type="ChEBI" id="CHEBI:18420"/>
    </ligand>
</feature>
<dbReference type="STRING" id="446466.Cfla_2963"/>
<dbReference type="GO" id="GO:0005737">
    <property type="term" value="C:cytoplasm"/>
    <property type="evidence" value="ECO:0007669"/>
    <property type="project" value="UniProtKB-SubCell"/>
</dbReference>
<feature type="binding site" description="in other chain" evidence="8">
    <location>
        <begin position="13"/>
        <end position="16"/>
    </location>
    <ligand>
        <name>IMP</name>
        <dbReference type="ChEBI" id="CHEBI:58053"/>
        <note>ligand shared between dimeric partners</note>
    </ligand>
</feature>
<feature type="active site" evidence="9">
    <location>
        <position position="139"/>
    </location>
</feature>
<feature type="binding site" evidence="8">
    <location>
        <position position="304"/>
    </location>
    <ligand>
        <name>GTP</name>
        <dbReference type="ChEBI" id="CHEBI:37565"/>
    </ligand>
</feature>
<evidence type="ECO:0000313" key="11">
    <source>
        <dbReference type="EMBL" id="ADG75846.1"/>
    </source>
</evidence>
<feature type="binding site" description="in other chain" evidence="8">
    <location>
        <position position="238"/>
    </location>
    <ligand>
        <name>IMP</name>
        <dbReference type="ChEBI" id="CHEBI:58053"/>
        <note>ligand shared between dimeric partners</note>
    </ligand>
</feature>
<evidence type="ECO:0000256" key="4">
    <source>
        <dbReference type="ARBA" id="ARBA00022741"/>
    </source>
</evidence>
<dbReference type="FunFam" id="3.90.170.10:FF:000001">
    <property type="entry name" value="Adenylosuccinate synthetase"/>
    <property type="match status" value="1"/>
</dbReference>
<dbReference type="GO" id="GO:0046040">
    <property type="term" value="P:IMP metabolic process"/>
    <property type="evidence" value="ECO:0007669"/>
    <property type="project" value="TreeGrafter"/>
</dbReference>
<protein>
    <recommendedName>
        <fullName evidence="8 10">Adenylosuccinate synthetase</fullName>
        <shortName evidence="8">AMPSase</shortName>
        <shortName evidence="8">AdSS</shortName>
        <ecNumber evidence="8 10">6.3.4.4</ecNumber>
    </recommendedName>
    <alternativeName>
        <fullName evidence="8">IMP--aspartate ligase</fullName>
    </alternativeName>
</protein>
<comment type="pathway">
    <text evidence="8 10">Purine metabolism; AMP biosynthesis via de novo pathway; AMP from IMP: step 1/2.</text>
</comment>
<dbReference type="NCBIfam" id="NF002223">
    <property type="entry name" value="PRK01117.1"/>
    <property type="match status" value="1"/>
</dbReference>
<feature type="binding site" description="in other chain" evidence="8">
    <location>
        <begin position="38"/>
        <end position="41"/>
    </location>
    <ligand>
        <name>IMP</name>
        <dbReference type="ChEBI" id="CHEBI:58053"/>
        <note>ligand shared between dimeric partners</note>
    </ligand>
</feature>
<keyword evidence="7 8" id="KW-0342">GTP-binding</keyword>
<keyword evidence="6 8" id="KW-0460">Magnesium</keyword>
<dbReference type="GO" id="GO:0000287">
    <property type="term" value="F:magnesium ion binding"/>
    <property type="evidence" value="ECO:0007669"/>
    <property type="project" value="UniProtKB-UniRule"/>
</dbReference>
<dbReference type="HOGENOM" id="CLU_029848_0_0_11"/>
<feature type="binding site" evidence="8">
    <location>
        <begin position="412"/>
        <end position="414"/>
    </location>
    <ligand>
        <name>GTP</name>
        <dbReference type="ChEBI" id="CHEBI:37565"/>
    </ligand>
</feature>
<evidence type="ECO:0000256" key="7">
    <source>
        <dbReference type="ARBA" id="ARBA00023134"/>
    </source>
</evidence>
<comment type="subcellular location">
    <subcellularLocation>
        <location evidence="8">Cytoplasm</location>
    </subcellularLocation>
</comment>
<dbReference type="EMBL" id="CP001964">
    <property type="protein sequence ID" value="ADG75846.1"/>
    <property type="molecule type" value="Genomic_DNA"/>
</dbReference>
<dbReference type="Proteomes" id="UP000000849">
    <property type="component" value="Chromosome"/>
</dbReference>
<dbReference type="PANTHER" id="PTHR11846:SF0">
    <property type="entry name" value="ADENYLOSUCCINATE SYNTHETASE"/>
    <property type="match status" value="1"/>
</dbReference>
<dbReference type="PANTHER" id="PTHR11846">
    <property type="entry name" value="ADENYLOSUCCINATE SYNTHETASE"/>
    <property type="match status" value="1"/>
</dbReference>
<dbReference type="InterPro" id="IPR042111">
    <property type="entry name" value="Adenylosuccinate_synth_dom3"/>
</dbReference>
<dbReference type="NCBIfam" id="TIGR00184">
    <property type="entry name" value="purA"/>
    <property type="match status" value="1"/>
</dbReference>
<dbReference type="Gene3D" id="3.90.170.10">
    <property type="entry name" value="Adenylosuccinate Synthetase, subunit A, domain 3"/>
    <property type="match status" value="1"/>
</dbReference>
<dbReference type="InterPro" id="IPR033128">
    <property type="entry name" value="Adenylosuccin_syn_Lys_AS"/>
</dbReference>
<comment type="cofactor">
    <cofactor evidence="8">
        <name>Mg(2+)</name>
        <dbReference type="ChEBI" id="CHEBI:18420"/>
    </cofactor>
    <text evidence="8">Binds 1 Mg(2+) ion per subunit.</text>
</comment>
<comment type="catalytic activity">
    <reaction evidence="8 10">
        <text>IMP + L-aspartate + GTP = N(6)-(1,2-dicarboxyethyl)-AMP + GDP + phosphate + 2 H(+)</text>
        <dbReference type="Rhea" id="RHEA:15753"/>
        <dbReference type="ChEBI" id="CHEBI:15378"/>
        <dbReference type="ChEBI" id="CHEBI:29991"/>
        <dbReference type="ChEBI" id="CHEBI:37565"/>
        <dbReference type="ChEBI" id="CHEBI:43474"/>
        <dbReference type="ChEBI" id="CHEBI:57567"/>
        <dbReference type="ChEBI" id="CHEBI:58053"/>
        <dbReference type="ChEBI" id="CHEBI:58189"/>
        <dbReference type="EC" id="6.3.4.4"/>
    </reaction>
</comment>
<comment type="similarity">
    <text evidence="8 10">Belongs to the adenylosuccinate synthetase family.</text>
</comment>
<keyword evidence="3 8" id="KW-0479">Metal-binding</keyword>
<sequence length="428" mass="46762">MPAVVVLGAQWGDEGKGKATDQLGGRTDVVVKFNGGNNAGHTVVIEGEKYALHLLPSGILTPGVVPVIANGVVVDIEVLFQEIDALEKRGVDTSRLLVSSAAHVIAPYNRTMDKVTERFLGKRRIGTTGRGIGPTYADKINRIGIRVQDLFDENILRQKIEGALDQKNHLLVKIYNRRAITVDETLEDLLRHAERLRPHVADTPQYLNRALDEGRTLVFEAGQATMLDVDHGTYPFVTSSACTAGGACTGSGVGPTRIDRVVAVAKAYTTRVGEGPFPTELLDEQGEWLRQQGGEYGTTTGRPRRTGWYDAVVVRYASLVNGLTDLVVTKIDTLTGLDRIPVCVAYDVDGRRTEDMPIDQSDFHHAKPVYEHLDGWTEDISGARDFDDLPKAAQRYLEFLEDVSGTRISSVGVGPGREATIIRHELLG</sequence>
<dbReference type="GO" id="GO:0005525">
    <property type="term" value="F:GTP binding"/>
    <property type="evidence" value="ECO:0007669"/>
    <property type="project" value="UniProtKB-UniRule"/>
</dbReference>
<dbReference type="KEGG" id="cfl:Cfla_2963"/>
<dbReference type="Gene3D" id="1.10.300.10">
    <property type="entry name" value="Adenylosuccinate Synthetase, subunit A, domain 2"/>
    <property type="match status" value="1"/>
</dbReference>
<comment type="subunit">
    <text evidence="1 8">Homodimer.</text>
</comment>
<evidence type="ECO:0000256" key="1">
    <source>
        <dbReference type="ARBA" id="ARBA00011738"/>
    </source>
</evidence>
<dbReference type="OrthoDB" id="9807553at2"/>
<evidence type="ECO:0000256" key="5">
    <source>
        <dbReference type="ARBA" id="ARBA00022755"/>
    </source>
</evidence>
<dbReference type="PROSITE" id="PS01266">
    <property type="entry name" value="ADENYLOSUCCIN_SYN_1"/>
    <property type="match status" value="1"/>
</dbReference>
<feature type="binding site" description="in other chain" evidence="8">
    <location>
        <position position="302"/>
    </location>
    <ligand>
        <name>IMP</name>
        <dbReference type="ChEBI" id="CHEBI:58053"/>
        <note>ligand shared between dimeric partners</note>
    </ligand>
</feature>
<evidence type="ECO:0000256" key="8">
    <source>
        <dbReference type="HAMAP-Rule" id="MF_00011"/>
    </source>
</evidence>
<dbReference type="SUPFAM" id="SSF52540">
    <property type="entry name" value="P-loop containing nucleoside triphosphate hydrolases"/>
    <property type="match status" value="1"/>
</dbReference>